<dbReference type="InterPro" id="IPR036909">
    <property type="entry name" value="Cyt_c-like_dom_sf"/>
</dbReference>
<feature type="domain" description="Cytochrome c" evidence="15">
    <location>
        <begin position="604"/>
        <end position="683"/>
    </location>
</feature>
<evidence type="ECO:0000256" key="14">
    <source>
        <dbReference type="SAM" id="SignalP"/>
    </source>
</evidence>
<feature type="binding site" evidence="12">
    <location>
        <position position="271"/>
    </location>
    <ligand>
        <name>Ca(2+)</name>
        <dbReference type="ChEBI" id="CHEBI:29108"/>
    </ligand>
</feature>
<feature type="binding site" evidence="11">
    <location>
        <position position="177"/>
    </location>
    <ligand>
        <name>pyrroloquinoline quinone</name>
        <dbReference type="ChEBI" id="CHEBI:58442"/>
    </ligand>
</feature>
<comment type="similarity">
    <text evidence="1">Belongs to the bacterial PQQ dehydrogenase family.</text>
</comment>
<accession>A0A841HMJ9</accession>
<dbReference type="GO" id="GO:0016020">
    <property type="term" value="C:membrane"/>
    <property type="evidence" value="ECO:0007669"/>
    <property type="project" value="InterPro"/>
</dbReference>
<comment type="cofactor">
    <cofactor evidence="11">
        <name>heme c</name>
        <dbReference type="ChEBI" id="CHEBI:61717"/>
    </cofactor>
    <text evidence="11">Binds 1 heme c group per subunit.</text>
</comment>
<dbReference type="InterPro" id="IPR002372">
    <property type="entry name" value="PQQ_rpt_dom"/>
</dbReference>
<keyword evidence="9 13" id="KW-1015">Disulfide bond</keyword>
<feature type="binding site" evidence="11">
    <location>
        <position position="81"/>
    </location>
    <ligand>
        <name>pyrroloquinoline quinone</name>
        <dbReference type="ChEBI" id="CHEBI:58442"/>
    </ligand>
</feature>
<evidence type="ECO:0000256" key="9">
    <source>
        <dbReference type="ARBA" id="ARBA00023157"/>
    </source>
</evidence>
<evidence type="ECO:0000256" key="5">
    <source>
        <dbReference type="ARBA" id="ARBA00022837"/>
    </source>
</evidence>
<feature type="binding site" evidence="12">
    <location>
        <position position="195"/>
    </location>
    <ligand>
        <name>Ca(2+)</name>
        <dbReference type="ChEBI" id="CHEBI:29108"/>
    </ligand>
</feature>
<protein>
    <submittedName>
        <fullName evidence="16">Alcohol dehydrogenase (Cytochrome c)/quinohemoprotein ethanol dehydrogenase</fullName>
        <ecNumber evidence="16">1.1.2.8</ecNumber>
        <ecNumber evidence="16">1.1.9.1</ecNumber>
    </submittedName>
</protein>
<dbReference type="GO" id="GO:0052934">
    <property type="term" value="F:alcohol dehydrogenase (cytochrome c) activity"/>
    <property type="evidence" value="ECO:0007669"/>
    <property type="project" value="UniProtKB-EC"/>
</dbReference>
<evidence type="ECO:0000256" key="12">
    <source>
        <dbReference type="PIRSR" id="PIRSR617512-3"/>
    </source>
</evidence>
<feature type="binding site" evidence="11">
    <location>
        <position position="251"/>
    </location>
    <ligand>
        <name>pyrroloquinoline quinone</name>
        <dbReference type="ChEBI" id="CHEBI:58442"/>
    </ligand>
</feature>
<keyword evidence="4 14" id="KW-0732">Signal</keyword>
<comment type="cofactor">
    <cofactor evidence="12">
        <name>Ca(2+)</name>
        <dbReference type="ChEBI" id="CHEBI:29108"/>
    </cofactor>
    <text evidence="12">Binds 1 Ca(2+) ion per subunit.</text>
</comment>
<gene>
    <name evidence="16" type="ORF">HNQ60_002190</name>
</gene>
<dbReference type="CDD" id="cd10279">
    <property type="entry name" value="PQQ_ADH_II"/>
    <property type="match status" value="1"/>
</dbReference>
<sequence>MLNHSPVAAAAIALILSVSASAAPVDANRIVKAGANNSEWVTHGRTYDEQRYSPLARVTQDNVGKLGLAWYFDLDTSRGQEATPLLVDGTLYFTSAWSKAFAVDARTGKEKWRFDPQIAGDKAIDACCDVVNRGVAAWGDKVFLGTLDGRLIALDMATGKPVWSVQTTDPTKRYTITGAPRIIKGKVIIGNGGGEMGVRGFITAYDAATGKQLWRFHTVPGNPADGFENKQMEEAAKTWNGEWWKYGGGGTVWDSMAYDEKLDLLYIGVGNGSPWNHQIRSAGKGDNLFLSSIVALKPDSGEYVWHFQTTPGESWDYTATQHIILADMKIGGVERKVLMQAPKNGFFYVLDRVTGKFISGNNYVAVNWAKGLDPQTGRPIDVPEARYTREPAMVTPSAIGGHNWFPMSYSPLTGLVYVPTQITRSTYATDEKFEFRDRTWNTGIGRSNAPANPDTVKSATATEQGAALLAWDPVAQREVWRVSYPRFGNGGTLATGGSLVFQGSVDGHMNAYAADTGAKLWSYATQNAVMAGPITYELDGEQYVTAVAGIGGVAMGGGMMGDKTPRSKFGRLLVFKLGGTAALPSLDGNAAKPLPDLANAKADGDATKGKTQYDTICSACHGAGVVSTTTIPDLRYAKAIADAEAFKAIVLDGALASKGMVGFGAMLKREDAEAIRAYLVSQSKLLAPAQKP</sequence>
<reference evidence="16 17" key="1">
    <citation type="submission" date="2020-08" db="EMBL/GenBank/DDBJ databases">
        <title>Genomic Encyclopedia of Type Strains, Phase IV (KMG-IV): sequencing the most valuable type-strain genomes for metagenomic binning, comparative biology and taxonomic classification.</title>
        <authorList>
            <person name="Goeker M."/>
        </authorList>
    </citation>
    <scope>NUCLEOTIDE SEQUENCE [LARGE SCALE GENOMIC DNA]</scope>
    <source>
        <strain evidence="16 17">DSM 26723</strain>
    </source>
</reference>
<evidence type="ECO:0000256" key="3">
    <source>
        <dbReference type="ARBA" id="ARBA00022723"/>
    </source>
</evidence>
<keyword evidence="3 12" id="KW-0479">Metal-binding</keyword>
<dbReference type="PANTHER" id="PTHR32303">
    <property type="entry name" value="QUINOPROTEIN ALCOHOL DEHYDROGENASE (CYTOCHROME C)"/>
    <property type="match status" value="1"/>
</dbReference>
<feature type="binding site" description="axial binding residue" evidence="12">
    <location>
        <position position="621"/>
    </location>
    <ligand>
        <name>heme c</name>
        <dbReference type="ChEBI" id="CHEBI:61717"/>
    </ligand>
    <ligandPart>
        <name>Fe</name>
        <dbReference type="ChEBI" id="CHEBI:18248"/>
    </ligandPart>
</feature>
<dbReference type="InterPro" id="IPR009056">
    <property type="entry name" value="Cyt_c-like_dom"/>
</dbReference>
<dbReference type="PROSITE" id="PS00364">
    <property type="entry name" value="BACTERIAL_PQQ_2"/>
    <property type="match status" value="1"/>
</dbReference>
<dbReference type="NCBIfam" id="TIGR03075">
    <property type="entry name" value="PQQ_enz_alc_DH"/>
    <property type="match status" value="1"/>
</dbReference>
<feature type="chain" id="PRO_5032879590" evidence="14">
    <location>
        <begin position="23"/>
        <end position="692"/>
    </location>
</feature>
<evidence type="ECO:0000256" key="10">
    <source>
        <dbReference type="PIRSR" id="PIRSR617512-1"/>
    </source>
</evidence>
<dbReference type="Gene3D" id="1.10.760.10">
    <property type="entry name" value="Cytochrome c-like domain"/>
    <property type="match status" value="1"/>
</dbReference>
<evidence type="ECO:0000256" key="6">
    <source>
        <dbReference type="ARBA" id="ARBA00022891"/>
    </source>
</evidence>
<dbReference type="Pfam" id="PF01011">
    <property type="entry name" value="PQQ"/>
    <property type="match status" value="2"/>
</dbReference>
<feature type="disulfide bond" evidence="13">
    <location>
        <begin position="127"/>
        <end position="128"/>
    </location>
</feature>
<dbReference type="GO" id="GO:0030288">
    <property type="term" value="C:outer membrane-bounded periplasmic space"/>
    <property type="evidence" value="ECO:0007669"/>
    <property type="project" value="InterPro"/>
</dbReference>
<dbReference type="EMBL" id="JACHHZ010000002">
    <property type="protein sequence ID" value="MBB6093312.1"/>
    <property type="molecule type" value="Genomic_DNA"/>
</dbReference>
<feature type="binding site" evidence="11">
    <location>
        <position position="133"/>
    </location>
    <ligand>
        <name>pyrroloquinoline quinone</name>
        <dbReference type="ChEBI" id="CHEBI:58442"/>
    </ligand>
</feature>
<dbReference type="Proteomes" id="UP000588068">
    <property type="component" value="Unassembled WGS sequence"/>
</dbReference>
<evidence type="ECO:0000256" key="7">
    <source>
        <dbReference type="ARBA" id="ARBA00023002"/>
    </source>
</evidence>
<feature type="active site" description="Proton acceptor" evidence="10">
    <location>
        <position position="316"/>
    </location>
</feature>
<dbReference type="PROSITE" id="PS51007">
    <property type="entry name" value="CYTC"/>
    <property type="match status" value="1"/>
</dbReference>
<dbReference type="SUPFAM" id="SSF46626">
    <property type="entry name" value="Cytochrome c"/>
    <property type="match status" value="1"/>
</dbReference>
<feature type="binding site" description="axial binding residue" evidence="12">
    <location>
        <position position="660"/>
    </location>
    <ligand>
        <name>heme c</name>
        <dbReference type="ChEBI" id="CHEBI:61717"/>
    </ligand>
    <ligandPart>
        <name>Fe</name>
        <dbReference type="ChEBI" id="CHEBI:18248"/>
    </ligandPart>
</feature>
<feature type="binding site" evidence="12">
    <location>
        <position position="316"/>
    </location>
    <ligand>
        <name>Ca(2+)</name>
        <dbReference type="ChEBI" id="CHEBI:29108"/>
    </ligand>
</feature>
<evidence type="ECO:0000259" key="15">
    <source>
        <dbReference type="PROSITE" id="PS51007"/>
    </source>
</evidence>
<dbReference type="GO" id="GO:0020037">
    <property type="term" value="F:heme binding"/>
    <property type="evidence" value="ECO:0007669"/>
    <property type="project" value="InterPro"/>
</dbReference>
<dbReference type="InterPro" id="IPR017512">
    <property type="entry name" value="PQQ_MeOH/EtOH_DH"/>
</dbReference>
<dbReference type="Pfam" id="PF13442">
    <property type="entry name" value="Cytochrome_CBB3"/>
    <property type="match status" value="1"/>
</dbReference>
<name>A0A841HMJ9_9GAMM</name>
<dbReference type="InterPro" id="IPR011047">
    <property type="entry name" value="Quinoprotein_ADH-like_sf"/>
</dbReference>
<dbReference type="InterPro" id="IPR001479">
    <property type="entry name" value="Quinoprotein_DH_CS"/>
</dbReference>
<dbReference type="GO" id="GO:0005509">
    <property type="term" value="F:calcium ion binding"/>
    <property type="evidence" value="ECO:0007669"/>
    <property type="project" value="InterPro"/>
</dbReference>
<dbReference type="InterPro" id="IPR018391">
    <property type="entry name" value="PQQ_b-propeller_rpt"/>
</dbReference>
<feature type="binding site" description="covalent" evidence="11">
    <location>
        <position position="617"/>
    </location>
    <ligand>
        <name>heme c</name>
        <dbReference type="ChEBI" id="CHEBI:61717"/>
    </ligand>
</feature>
<dbReference type="EC" id="1.1.9.1" evidence="16"/>
<evidence type="ECO:0000256" key="4">
    <source>
        <dbReference type="ARBA" id="ARBA00022729"/>
    </source>
</evidence>
<feature type="binding site" evidence="11">
    <location>
        <begin position="403"/>
        <end position="404"/>
    </location>
    <ligand>
        <name>pyrroloquinoline quinone</name>
        <dbReference type="ChEBI" id="CHEBI:58442"/>
    </ligand>
</feature>
<feature type="binding site" evidence="11">
    <location>
        <position position="553"/>
    </location>
    <ligand>
        <name>pyrroloquinoline quinone</name>
        <dbReference type="ChEBI" id="CHEBI:58442"/>
    </ligand>
</feature>
<keyword evidence="8 12" id="KW-0408">Iron</keyword>
<dbReference type="RefSeq" id="WP_184331523.1">
    <property type="nucleotide sequence ID" value="NZ_JACHHZ010000002.1"/>
</dbReference>
<proteinExistence type="inferred from homology"/>
<keyword evidence="6 11" id="KW-0634">PQQ</keyword>
<dbReference type="GO" id="GO:0009055">
    <property type="term" value="F:electron transfer activity"/>
    <property type="evidence" value="ECO:0007669"/>
    <property type="project" value="InterPro"/>
</dbReference>
<evidence type="ECO:0000256" key="2">
    <source>
        <dbReference type="ARBA" id="ARBA00022617"/>
    </source>
</evidence>
<keyword evidence="2 11" id="KW-0349">Heme</keyword>
<dbReference type="Gene3D" id="2.140.10.10">
    <property type="entry name" value="Quinoprotein alcohol dehydrogenase-like superfamily"/>
    <property type="match status" value="1"/>
</dbReference>
<feature type="binding site" evidence="11">
    <location>
        <position position="343"/>
    </location>
    <ligand>
        <name>pyrroloquinoline quinone</name>
        <dbReference type="ChEBI" id="CHEBI:58442"/>
    </ligand>
</feature>
<feature type="signal peptide" evidence="14">
    <location>
        <begin position="1"/>
        <end position="22"/>
    </location>
</feature>
<dbReference type="AlphaFoldDB" id="A0A841HMJ9"/>
<evidence type="ECO:0000256" key="13">
    <source>
        <dbReference type="PIRSR" id="PIRSR617512-4"/>
    </source>
</evidence>
<dbReference type="SMART" id="SM00564">
    <property type="entry name" value="PQQ"/>
    <property type="match status" value="5"/>
</dbReference>
<keyword evidence="7 16" id="KW-0560">Oxidoreductase</keyword>
<evidence type="ECO:0000313" key="17">
    <source>
        <dbReference type="Proteomes" id="UP000588068"/>
    </source>
</evidence>
<keyword evidence="5 12" id="KW-0106">Calcium</keyword>
<evidence type="ECO:0000313" key="16">
    <source>
        <dbReference type="EMBL" id="MBB6093312.1"/>
    </source>
</evidence>
<comment type="cofactor">
    <cofactor evidence="11">
        <name>pyrroloquinoline quinone</name>
        <dbReference type="ChEBI" id="CHEBI:58442"/>
    </cofactor>
    <text evidence="11">Binds 1 PQQ group per subunit.</text>
</comment>
<evidence type="ECO:0000256" key="11">
    <source>
        <dbReference type="PIRSR" id="PIRSR617512-2"/>
    </source>
</evidence>
<comment type="caution">
    <text evidence="16">The sequence shown here is derived from an EMBL/GenBank/DDBJ whole genome shotgun (WGS) entry which is preliminary data.</text>
</comment>
<evidence type="ECO:0000256" key="1">
    <source>
        <dbReference type="ARBA" id="ARBA00008156"/>
    </source>
</evidence>
<feature type="binding site" description="covalent" evidence="11">
    <location>
        <position position="620"/>
    </location>
    <ligand>
        <name>heme c</name>
        <dbReference type="ChEBI" id="CHEBI:61717"/>
    </ligand>
</feature>
<dbReference type="SUPFAM" id="SSF50998">
    <property type="entry name" value="Quinoprotein alcohol dehydrogenase-like"/>
    <property type="match status" value="1"/>
</dbReference>
<keyword evidence="17" id="KW-1185">Reference proteome</keyword>
<evidence type="ECO:0000256" key="8">
    <source>
        <dbReference type="ARBA" id="ARBA00023004"/>
    </source>
</evidence>
<organism evidence="16 17">
    <name type="scientific">Povalibacter uvarum</name>
    <dbReference type="NCBI Taxonomy" id="732238"/>
    <lineage>
        <taxon>Bacteria</taxon>
        <taxon>Pseudomonadati</taxon>
        <taxon>Pseudomonadota</taxon>
        <taxon>Gammaproteobacteria</taxon>
        <taxon>Steroidobacterales</taxon>
        <taxon>Steroidobacteraceae</taxon>
        <taxon>Povalibacter</taxon>
    </lineage>
</organism>
<dbReference type="EC" id="1.1.2.8" evidence="16"/>